<sequence length="156" mass="14942">MLRTVAASALVLLAAGVLGVSGGSPAQAGWSRSAYVTGTANAGVLGAVPTVSCGSAGGLLAANIPITWTAAPTGGNALTPQSYTIAWSGSAGSGSTTVAAPATSGSVTGATLTLLGTSTVTVTANYGTWTSPVSLQTRTITTVLGALSLIVAWTCA</sequence>
<dbReference type="AlphaFoldDB" id="A0A7W4YK16"/>
<proteinExistence type="predicted"/>
<accession>A0A7W4YK16</accession>
<evidence type="ECO:0008006" key="3">
    <source>
        <dbReference type="Google" id="ProtNLM"/>
    </source>
</evidence>
<reference evidence="1 2" key="1">
    <citation type="submission" date="2020-08" db="EMBL/GenBank/DDBJ databases">
        <title>Sequencing the genomes of 1000 actinobacteria strains.</title>
        <authorList>
            <person name="Klenk H.-P."/>
        </authorList>
    </citation>
    <scope>NUCLEOTIDE SEQUENCE [LARGE SCALE GENOMIC DNA]</scope>
    <source>
        <strain evidence="1 2">DSM 20146</strain>
    </source>
</reference>
<keyword evidence="2" id="KW-1185">Reference proteome</keyword>
<dbReference type="EMBL" id="JACHVP010000005">
    <property type="protein sequence ID" value="MBB2968963.1"/>
    <property type="molecule type" value="Genomic_DNA"/>
</dbReference>
<protein>
    <recommendedName>
        <fullName evidence="3">Ig-like domain-containing protein</fullName>
    </recommendedName>
</protein>
<gene>
    <name evidence="1" type="ORF">FHX33_003745</name>
</gene>
<dbReference type="RefSeq" id="WP_183428844.1">
    <property type="nucleotide sequence ID" value="NZ_JACHVP010000005.1"/>
</dbReference>
<evidence type="ECO:0000313" key="1">
    <source>
        <dbReference type="EMBL" id="MBB2968963.1"/>
    </source>
</evidence>
<name>A0A7W4YK16_LEIAQ</name>
<dbReference type="Proteomes" id="UP000538196">
    <property type="component" value="Unassembled WGS sequence"/>
</dbReference>
<evidence type="ECO:0000313" key="2">
    <source>
        <dbReference type="Proteomes" id="UP000538196"/>
    </source>
</evidence>
<comment type="caution">
    <text evidence="1">The sequence shown here is derived from an EMBL/GenBank/DDBJ whole genome shotgun (WGS) entry which is preliminary data.</text>
</comment>
<organism evidence="1 2">
    <name type="scientific">Leifsonia aquatica</name>
    <name type="common">Corynebacterium aquaticum</name>
    <dbReference type="NCBI Taxonomy" id="144185"/>
    <lineage>
        <taxon>Bacteria</taxon>
        <taxon>Bacillati</taxon>
        <taxon>Actinomycetota</taxon>
        <taxon>Actinomycetes</taxon>
        <taxon>Micrococcales</taxon>
        <taxon>Microbacteriaceae</taxon>
        <taxon>Leifsonia</taxon>
    </lineage>
</organism>